<dbReference type="Pfam" id="PF03221">
    <property type="entry name" value="HTH_Tnp_Tc5"/>
    <property type="match status" value="1"/>
</dbReference>
<feature type="compositionally biased region" description="Basic and acidic residues" evidence="2">
    <location>
        <begin position="141"/>
        <end position="151"/>
    </location>
</feature>
<evidence type="ECO:0000256" key="1">
    <source>
        <dbReference type="ARBA" id="ARBA00023125"/>
    </source>
</evidence>
<evidence type="ECO:0000313" key="5">
    <source>
        <dbReference type="Proteomes" id="UP000238274"/>
    </source>
</evidence>
<keyword evidence="1" id="KW-0238">DNA-binding</keyword>
<dbReference type="PROSITE" id="PS51253">
    <property type="entry name" value="HTH_CENPB"/>
    <property type="match status" value="1"/>
</dbReference>
<reference evidence="5" key="3">
    <citation type="journal article" date="2018" name="Mol. Plant Microbe Interact.">
        <title>Genome sequence resources for the wheat stripe rust pathogen (Puccinia striiformis f. sp. tritici) and the barley stripe rust pathogen (Puccinia striiformis f. sp. hordei).</title>
        <authorList>
            <person name="Xia C."/>
            <person name="Wang M."/>
            <person name="Yin C."/>
            <person name="Cornejo O.E."/>
            <person name="Hulbert S.H."/>
            <person name="Chen X."/>
        </authorList>
    </citation>
    <scope>NUCLEOTIDE SEQUENCE [LARGE SCALE GENOMIC DNA]</scope>
    <source>
        <strain evidence="5">93TX-2</strain>
    </source>
</reference>
<accession>A0A2S4WE55</accession>
<dbReference type="GO" id="GO:0005634">
    <property type="term" value="C:nucleus"/>
    <property type="evidence" value="ECO:0007669"/>
    <property type="project" value="TreeGrafter"/>
</dbReference>
<dbReference type="Proteomes" id="UP000238274">
    <property type="component" value="Unassembled WGS sequence"/>
</dbReference>
<dbReference type="GO" id="GO:0003677">
    <property type="term" value="F:DNA binding"/>
    <property type="evidence" value="ECO:0007669"/>
    <property type="project" value="UniProtKB-KW"/>
</dbReference>
<dbReference type="InterPro" id="IPR050863">
    <property type="entry name" value="CenT-Element_Derived"/>
</dbReference>
<evidence type="ECO:0000259" key="3">
    <source>
        <dbReference type="PROSITE" id="PS51253"/>
    </source>
</evidence>
<dbReference type="InterPro" id="IPR009057">
    <property type="entry name" value="Homeodomain-like_sf"/>
</dbReference>
<evidence type="ECO:0000313" key="4">
    <source>
        <dbReference type="EMBL" id="POW20065.1"/>
    </source>
</evidence>
<dbReference type="SUPFAM" id="SSF46689">
    <property type="entry name" value="Homeodomain-like"/>
    <property type="match status" value="1"/>
</dbReference>
<dbReference type="SMART" id="SM00674">
    <property type="entry name" value="CENPB"/>
    <property type="match status" value="1"/>
</dbReference>
<dbReference type="AlphaFoldDB" id="A0A2S4WE55"/>
<dbReference type="PANTHER" id="PTHR19303">
    <property type="entry name" value="TRANSPOSON"/>
    <property type="match status" value="1"/>
</dbReference>
<dbReference type="EMBL" id="PKSM01000038">
    <property type="protein sequence ID" value="POW20065.1"/>
    <property type="molecule type" value="Genomic_DNA"/>
</dbReference>
<gene>
    <name evidence="4" type="ORF">PSHT_03888</name>
</gene>
<feature type="domain" description="HTH CENPB-type" evidence="3">
    <location>
        <begin position="278"/>
        <end position="352"/>
    </location>
</feature>
<comment type="caution">
    <text evidence="4">The sequence shown here is derived from an EMBL/GenBank/DDBJ whole genome shotgun (WGS) entry which is preliminary data.</text>
</comment>
<keyword evidence="5" id="KW-1185">Reference proteome</keyword>
<dbReference type="Pfam" id="PF03184">
    <property type="entry name" value="DDE_1"/>
    <property type="match status" value="1"/>
</dbReference>
<feature type="region of interest" description="Disordered" evidence="2">
    <location>
        <begin position="131"/>
        <end position="216"/>
    </location>
</feature>
<name>A0A2S4WE55_9BASI</name>
<sequence>MPSIKELNNAFYELLNDNEQVYITIVGNNAHLHHNPERPSMDDASEKCEDIEIHVLEERYKMMKIEYKPIQTKLLSKINQGQALTDEEEEWLDGDGNLVDAEQLIARLTSLSCGSTLKLGSEEARTMRKICEFTPSPGQKNDSKARQELKHGTKVVSSVSGKQDKLEGNGSKNDGGKETKKKVDDPKENKKEETKSNKRKDAESLKPTHSHSKVTVATYSQKVEVLDWYHKNGKNQSKTAVHFGKVYPDLKIKQPLLSKWLKSEDAIRLKSSQSAHESTKKVRQLSYPKVEASLVEWMTQAIHCNMTITGDIIKARWRDFARLAGIPSEEWLKLSGGWLDSFKRRHQLKSYRKHGEAASADITVVESEVERVKEITKDYLLKDIFNMDETGLFYSTRAKIYFFRMPPDTGLAFNKSHGVKGNKTRMTLAVTCNADGTEKLPILFIGKYKRPRCFKKKQARDYGYEYYNNGNAWMTSEIFENWLLTWNSKLRAEKRSILLLVDNFRGHAVPEDGMSNIRVEFFAPNLTSHVQPLDAGIIKSLKSHYRKKAISRSISVFTELGGTTSASDIFNVNQLVAMKMATQAWANVSQATISNCWGKTKITNQASMNCSEKVDKAIQDTNKSIESQLDTLQQIGLVLPVNRMSIEHLLNPDGENNEAARMWSNEEIFELVEEESRQESDAVDNLVATEPPTKRPTKSEMLRHVSQALLYLEDQSEHDNLIANLEEFQQHLLKEIHFGGSQAGIKDYFKVVPNSAPQPDIANTQSTSDDELAIINHVV</sequence>
<dbReference type="PANTHER" id="PTHR19303:SF73">
    <property type="entry name" value="PROTEIN PDC2"/>
    <property type="match status" value="1"/>
</dbReference>
<dbReference type="InterPro" id="IPR004875">
    <property type="entry name" value="DDE_SF_endonuclease_dom"/>
</dbReference>
<dbReference type="Gene3D" id="1.10.10.60">
    <property type="entry name" value="Homeodomain-like"/>
    <property type="match status" value="1"/>
</dbReference>
<reference evidence="4 5" key="1">
    <citation type="submission" date="2017-12" db="EMBL/GenBank/DDBJ databases">
        <title>Gene loss provides genomic basis for host adaptation in cereal stripe rust fungi.</title>
        <authorList>
            <person name="Xia C."/>
        </authorList>
    </citation>
    <scope>NUCLEOTIDE SEQUENCE [LARGE SCALE GENOMIC DNA]</scope>
    <source>
        <strain evidence="4 5">93TX-2</strain>
    </source>
</reference>
<feature type="compositionally biased region" description="Basic and acidic residues" evidence="2">
    <location>
        <begin position="174"/>
        <end position="206"/>
    </location>
</feature>
<dbReference type="InterPro" id="IPR006600">
    <property type="entry name" value="HTH_CenpB_DNA-bd_dom"/>
</dbReference>
<reference evidence="5" key="2">
    <citation type="journal article" date="2018" name="BMC Genomics">
        <title>Genomic insights into host adaptation between the wheat stripe rust pathogen (Puccinia striiformis f. sp. tritici) and the barley stripe rust pathogen (Puccinia striiformis f. sp. hordei).</title>
        <authorList>
            <person name="Xia C."/>
            <person name="Wang M."/>
            <person name="Yin C."/>
            <person name="Cornejo O.E."/>
            <person name="Hulbert S.H."/>
            <person name="Chen X."/>
        </authorList>
    </citation>
    <scope>NUCLEOTIDE SEQUENCE [LARGE SCALE GENOMIC DNA]</scope>
    <source>
        <strain evidence="5">93TX-2</strain>
    </source>
</reference>
<dbReference type="VEuPathDB" id="FungiDB:PSHT_03888"/>
<evidence type="ECO:0000256" key="2">
    <source>
        <dbReference type="SAM" id="MobiDB-lite"/>
    </source>
</evidence>
<organism evidence="4 5">
    <name type="scientific">Puccinia striiformis</name>
    <dbReference type="NCBI Taxonomy" id="27350"/>
    <lineage>
        <taxon>Eukaryota</taxon>
        <taxon>Fungi</taxon>
        <taxon>Dikarya</taxon>
        <taxon>Basidiomycota</taxon>
        <taxon>Pucciniomycotina</taxon>
        <taxon>Pucciniomycetes</taxon>
        <taxon>Pucciniales</taxon>
        <taxon>Pucciniaceae</taxon>
        <taxon>Puccinia</taxon>
    </lineage>
</organism>
<dbReference type="VEuPathDB" id="FungiDB:PSTT_07868"/>
<dbReference type="OrthoDB" id="2507562at2759"/>
<protein>
    <recommendedName>
        <fullName evidence="3">HTH CENPB-type domain-containing protein</fullName>
    </recommendedName>
</protein>
<feature type="region of interest" description="Disordered" evidence="2">
    <location>
        <begin position="675"/>
        <end position="699"/>
    </location>
</feature>
<proteinExistence type="predicted"/>